<keyword evidence="3" id="KW-1185">Reference proteome</keyword>
<feature type="compositionally biased region" description="Polar residues" evidence="1">
    <location>
        <begin position="522"/>
        <end position="534"/>
    </location>
</feature>
<reference evidence="2 3" key="1">
    <citation type="journal article" date="2020" name="Genome Biol. Evol.">
        <title>Comparative genomics of Sclerotiniaceae.</title>
        <authorList>
            <person name="Valero Jimenez C.A."/>
            <person name="Steentjes M."/>
            <person name="Scholten O.E."/>
            <person name="Van Kan J.A.L."/>
        </authorList>
    </citation>
    <scope>NUCLEOTIDE SEQUENCE [LARGE SCALE GENOMIC DNA]</scope>
    <source>
        <strain evidence="2 3">MUCL 94</strain>
    </source>
</reference>
<dbReference type="Proteomes" id="UP000710849">
    <property type="component" value="Unassembled WGS sequence"/>
</dbReference>
<dbReference type="GeneID" id="62144640"/>
<dbReference type="RefSeq" id="XP_038737462.1">
    <property type="nucleotide sequence ID" value="XM_038871561.1"/>
</dbReference>
<accession>A0A9P5ITQ0</accession>
<evidence type="ECO:0000313" key="2">
    <source>
        <dbReference type="EMBL" id="KAF7953652.1"/>
    </source>
</evidence>
<evidence type="ECO:0000313" key="3">
    <source>
        <dbReference type="Proteomes" id="UP000710849"/>
    </source>
</evidence>
<name>A0A9P5ITQ0_9HELO</name>
<proteinExistence type="predicted"/>
<protein>
    <submittedName>
        <fullName evidence="2">Uncharacterized protein</fullName>
    </submittedName>
</protein>
<dbReference type="AlphaFoldDB" id="A0A9P5ITQ0"/>
<gene>
    <name evidence="2" type="ORF">EAE97_001051</name>
</gene>
<dbReference type="EMBL" id="RCSW01000002">
    <property type="protein sequence ID" value="KAF7953652.1"/>
    <property type="molecule type" value="Genomic_DNA"/>
</dbReference>
<feature type="region of interest" description="Disordered" evidence="1">
    <location>
        <begin position="423"/>
        <end position="455"/>
    </location>
</feature>
<organism evidence="2 3">
    <name type="scientific">Botrytis byssoidea</name>
    <dbReference type="NCBI Taxonomy" id="139641"/>
    <lineage>
        <taxon>Eukaryota</taxon>
        <taxon>Fungi</taxon>
        <taxon>Dikarya</taxon>
        <taxon>Ascomycota</taxon>
        <taxon>Pezizomycotina</taxon>
        <taxon>Leotiomycetes</taxon>
        <taxon>Helotiales</taxon>
        <taxon>Sclerotiniaceae</taxon>
        <taxon>Botrytis</taxon>
    </lineage>
</organism>
<sequence>MCTCSQNPELLQLGIYCSIVEQGFAISAFTPEPALRVYNRIDSNAPIVNACISGNLAEVGELFINGHASPYDRLWAERSLLDLILRQIIEIFKHRSIPPQRGIEGLLSVFEELVYHGLDPGVPRIKEDRADQSPLMTIATLSPTSESDTESLLHLARIIIKNSTRAPLQEHGLENLDWQVQIDGSKRPVYDLLKTQELWPLVWPSADEVWSSYRTHLARCIKKAADRDCNISRSCPGIFNYLHDNVHLKQIMNQLNLYENILLFQDLVASIESSDMNTQFHRAIWAGFLEYFEDSGVDFDNPSSFFTSILPGHLHKTQYNEKVYLNVIFHALVDYGFDEDFAADFVETDCYYSLAIQLHFLEKSLFDISWEFYSQIILPKFEMRLLQDLANEQWLSGNRSSIVRALHDAYEFAKESIVVSSSSYSKDDSSDEYYLSSEEDDEEEEEEEEEEGAPDFWEDKDMFLELLFALDRSPILSSIPTTVMGEECISLLGLVEDLGINTTPSLTQDLYHFSNDTENESKSQFTTPTTSLLNASDAPLPQTPNYSNPLNDTTTELVTEEETCGPQVAHNSFFT</sequence>
<comment type="caution">
    <text evidence="2">The sequence shown here is derived from an EMBL/GenBank/DDBJ whole genome shotgun (WGS) entry which is preliminary data.</text>
</comment>
<evidence type="ECO:0000256" key="1">
    <source>
        <dbReference type="SAM" id="MobiDB-lite"/>
    </source>
</evidence>
<feature type="compositionally biased region" description="Acidic residues" evidence="1">
    <location>
        <begin position="437"/>
        <end position="455"/>
    </location>
</feature>
<feature type="region of interest" description="Disordered" evidence="1">
    <location>
        <begin position="517"/>
        <end position="547"/>
    </location>
</feature>